<reference evidence="2" key="1">
    <citation type="submission" date="2020-05" db="EMBL/GenBank/DDBJ databases">
        <authorList>
            <person name="Chiriac C."/>
            <person name="Salcher M."/>
            <person name="Ghai R."/>
            <person name="Kavagutti S V."/>
        </authorList>
    </citation>
    <scope>NUCLEOTIDE SEQUENCE</scope>
</reference>
<proteinExistence type="predicted"/>
<sequence>MVLATSKSDAPAMPPTPTKVRSPLAIASTVGTPTLSDASIAHRKDLSASTDRLSQTASEIV</sequence>
<evidence type="ECO:0000256" key="1">
    <source>
        <dbReference type="SAM" id="MobiDB-lite"/>
    </source>
</evidence>
<accession>A0A6J7PNJ4</accession>
<gene>
    <name evidence="2" type="ORF">UFOPK4043_00847</name>
</gene>
<protein>
    <submittedName>
        <fullName evidence="2">Unannotated protein</fullName>
    </submittedName>
</protein>
<dbReference type="AlphaFoldDB" id="A0A6J7PNJ4"/>
<evidence type="ECO:0000313" key="2">
    <source>
        <dbReference type="EMBL" id="CAB5006531.1"/>
    </source>
</evidence>
<organism evidence="2">
    <name type="scientific">freshwater metagenome</name>
    <dbReference type="NCBI Taxonomy" id="449393"/>
    <lineage>
        <taxon>unclassified sequences</taxon>
        <taxon>metagenomes</taxon>
        <taxon>ecological metagenomes</taxon>
    </lineage>
</organism>
<feature type="region of interest" description="Disordered" evidence="1">
    <location>
        <begin position="1"/>
        <end position="24"/>
    </location>
</feature>
<dbReference type="EMBL" id="CAFBPA010000115">
    <property type="protein sequence ID" value="CAB5006531.1"/>
    <property type="molecule type" value="Genomic_DNA"/>
</dbReference>
<name>A0A6J7PNJ4_9ZZZZ</name>